<dbReference type="EMBL" id="MHWR01000045">
    <property type="protein sequence ID" value="OHB12131.1"/>
    <property type="molecule type" value="Genomic_DNA"/>
</dbReference>
<dbReference type="Proteomes" id="UP000177154">
    <property type="component" value="Unassembled WGS sequence"/>
</dbReference>
<evidence type="ECO:0000313" key="2">
    <source>
        <dbReference type="EMBL" id="OHB12131.1"/>
    </source>
</evidence>
<organism evidence="2 3">
    <name type="scientific">Candidatus Zambryskibacteria bacterium RIFCSPLOWO2_12_39_8</name>
    <dbReference type="NCBI Taxonomy" id="1802774"/>
    <lineage>
        <taxon>Bacteria</taxon>
        <taxon>Candidatus Zambryskiibacteriota</taxon>
    </lineage>
</organism>
<reference evidence="2 3" key="1">
    <citation type="journal article" date="2016" name="Nat. Commun.">
        <title>Thousands of microbial genomes shed light on interconnected biogeochemical processes in an aquifer system.</title>
        <authorList>
            <person name="Anantharaman K."/>
            <person name="Brown C.T."/>
            <person name="Hug L.A."/>
            <person name="Sharon I."/>
            <person name="Castelle C.J."/>
            <person name="Probst A.J."/>
            <person name="Thomas B.C."/>
            <person name="Singh A."/>
            <person name="Wilkins M.J."/>
            <person name="Karaoz U."/>
            <person name="Brodie E.L."/>
            <person name="Williams K.H."/>
            <person name="Hubbard S.S."/>
            <person name="Banfield J.F."/>
        </authorList>
    </citation>
    <scope>NUCLEOTIDE SEQUENCE [LARGE SCALE GENOMIC DNA]</scope>
</reference>
<dbReference type="AlphaFoldDB" id="A0A1G2US05"/>
<evidence type="ECO:0000313" key="3">
    <source>
        <dbReference type="Proteomes" id="UP000177154"/>
    </source>
</evidence>
<feature type="region of interest" description="Disordered" evidence="1">
    <location>
        <begin position="73"/>
        <end position="94"/>
    </location>
</feature>
<protein>
    <submittedName>
        <fullName evidence="2">Uncharacterized protein</fullName>
    </submittedName>
</protein>
<accession>A0A1G2US05</accession>
<gene>
    <name evidence="2" type="ORF">A2Y49_03030</name>
</gene>
<evidence type="ECO:0000256" key="1">
    <source>
        <dbReference type="SAM" id="MobiDB-lite"/>
    </source>
</evidence>
<sequence length="127" mass="14587">MYYQTHEEKGLGKMAPVLTLPDISEVTPLSDKDQPMIDEIIDVLRRHGNLNRFGLVLLHQHFNLADDEVLVESTDKENRTQTTKPIKKDDLSRMNHTETSWRLDTGKPMMACSCIKFGDDHQHLSRG</sequence>
<comment type="caution">
    <text evidence="2">The sequence shown here is derived from an EMBL/GenBank/DDBJ whole genome shotgun (WGS) entry which is preliminary data.</text>
</comment>
<proteinExistence type="predicted"/>
<name>A0A1G2US05_9BACT</name>